<dbReference type="PANTHER" id="PTHR33232">
    <property type="entry name" value="PROTEIN SIEVE ELEMENT OCCLUSION B-LIKE"/>
    <property type="match status" value="1"/>
</dbReference>
<dbReference type="EMBL" id="JAYMYS010000003">
    <property type="protein sequence ID" value="KAK7401156.1"/>
    <property type="molecule type" value="Genomic_DNA"/>
</dbReference>
<gene>
    <name evidence="3" type="ORF">VNO78_12475</name>
</gene>
<evidence type="ECO:0008006" key="5">
    <source>
        <dbReference type="Google" id="ProtNLM"/>
    </source>
</evidence>
<comment type="caution">
    <text evidence="3">The sequence shown here is derived from an EMBL/GenBank/DDBJ whole genome shotgun (WGS) entry which is preliminary data.</text>
</comment>
<dbReference type="AlphaFoldDB" id="A0AAN9XPA7"/>
<dbReference type="InterPro" id="IPR039299">
    <property type="entry name" value="SEOA"/>
</dbReference>
<reference evidence="3 4" key="1">
    <citation type="submission" date="2024-01" db="EMBL/GenBank/DDBJ databases">
        <title>The genomes of 5 underutilized Papilionoideae crops provide insights into root nodulation and disease resistanc.</title>
        <authorList>
            <person name="Jiang F."/>
        </authorList>
    </citation>
    <scope>NUCLEOTIDE SEQUENCE [LARGE SCALE GENOMIC DNA]</scope>
    <source>
        <strain evidence="3">DUOXIRENSHENG_FW03</strain>
        <tissue evidence="3">Leaves</tissue>
    </source>
</reference>
<organism evidence="3 4">
    <name type="scientific">Psophocarpus tetragonolobus</name>
    <name type="common">Winged bean</name>
    <name type="synonym">Dolichos tetragonolobus</name>
    <dbReference type="NCBI Taxonomy" id="3891"/>
    <lineage>
        <taxon>Eukaryota</taxon>
        <taxon>Viridiplantae</taxon>
        <taxon>Streptophyta</taxon>
        <taxon>Embryophyta</taxon>
        <taxon>Tracheophyta</taxon>
        <taxon>Spermatophyta</taxon>
        <taxon>Magnoliopsida</taxon>
        <taxon>eudicotyledons</taxon>
        <taxon>Gunneridae</taxon>
        <taxon>Pentapetalae</taxon>
        <taxon>rosids</taxon>
        <taxon>fabids</taxon>
        <taxon>Fabales</taxon>
        <taxon>Fabaceae</taxon>
        <taxon>Papilionoideae</taxon>
        <taxon>50 kb inversion clade</taxon>
        <taxon>NPAAA clade</taxon>
        <taxon>indigoferoid/millettioid clade</taxon>
        <taxon>Phaseoleae</taxon>
        <taxon>Psophocarpus</taxon>
    </lineage>
</organism>
<sequence>MSKQVSSNTVAHEKLLLNPFEVSDDQILERIYITHFHCVEKYDVGPLYNVASNVIKHSIEIADSIKKDPQQIEEVGEETGALISFQRLPALKRIACQMICTGRGEQYAHQTTMLILEQLRDYSWDAKAVITLAAFALEFGKFWQLAPIQRDKLGKALAELNSLHCVEENIEHLTNFNRLVEKVMQVVKCITHWKQMITAEYNVKDVPSLTDTLHEIPVLAYWTISTLVTCTSYIDFLGDKNYRYDLSKFDYKLEFILKNFKDHEDKCNTQIGRIKDYLRRKDIINSIETDTQIDIVKFLEALIIPSDSQYSRPTLYNGLTGGQAGIGEFKNKYVLLFISGLDHIENEIQLLKSIDEKLKEEPKELEGYRKEDFKILWIPIVSVWDEEQKKKLDATKVMWYVVKEFNFQTGIDLIKEVFNYNDNPIIMLISPEGKVENPDAKQIISKWGIDGFPFRKSDHTRLTQQWNWFWTEMNSLSPTIRELIKRDSYIFIYGGSNIKWIQDFTTAVEKLKKNETDLSLEDTRIESYALGSDSPKIVPRFWITIDNLLASRKQTTKGGEEVQEDSTTREIKKLLLLKQDPHGWAILTRGSQVKLLGHGEAMLRTVAEFGSWKGTLNSEVSFDAAFKVHYKKCKDKTVPQKCEHREFANYPTDILAHIPCPNKCGHEMEVASVKYMCCHGHETNDFT</sequence>
<keyword evidence="4" id="KW-1185">Reference proteome</keyword>
<dbReference type="GO" id="GO:0010088">
    <property type="term" value="P:phloem development"/>
    <property type="evidence" value="ECO:0007669"/>
    <property type="project" value="InterPro"/>
</dbReference>
<dbReference type="PANTHER" id="PTHR33232:SF17">
    <property type="entry name" value="SIEVE ELEMENT OCCLUSION-RELATED"/>
    <property type="match status" value="1"/>
</dbReference>
<dbReference type="Pfam" id="PF14577">
    <property type="entry name" value="SEO_C"/>
    <property type="match status" value="2"/>
</dbReference>
<protein>
    <recommendedName>
        <fullName evidence="5">Protein SIEVE ELEMENT OCCLUSION B</fullName>
    </recommendedName>
</protein>
<evidence type="ECO:0000259" key="1">
    <source>
        <dbReference type="Pfam" id="PF14576"/>
    </source>
</evidence>
<accession>A0AAN9XPA7</accession>
<dbReference type="Proteomes" id="UP001386955">
    <property type="component" value="Unassembled WGS sequence"/>
</dbReference>
<evidence type="ECO:0000313" key="3">
    <source>
        <dbReference type="EMBL" id="KAK7401156.1"/>
    </source>
</evidence>
<name>A0AAN9XPA7_PSOTE</name>
<evidence type="ECO:0000313" key="4">
    <source>
        <dbReference type="Proteomes" id="UP001386955"/>
    </source>
</evidence>
<proteinExistence type="predicted"/>
<dbReference type="InterPro" id="IPR027944">
    <property type="entry name" value="SEO_C"/>
</dbReference>
<dbReference type="Pfam" id="PF14576">
    <property type="entry name" value="SEO_N"/>
    <property type="match status" value="1"/>
</dbReference>
<feature type="domain" description="Sieve element occlusion C-terminal" evidence="2">
    <location>
        <begin position="537"/>
        <end position="679"/>
    </location>
</feature>
<evidence type="ECO:0000259" key="2">
    <source>
        <dbReference type="Pfam" id="PF14577"/>
    </source>
</evidence>
<dbReference type="InterPro" id="IPR027942">
    <property type="entry name" value="SEO_N"/>
</dbReference>
<feature type="domain" description="Sieve element occlusion N-terminal" evidence="1">
    <location>
        <begin position="23"/>
        <end position="286"/>
    </location>
</feature>
<feature type="domain" description="Sieve element occlusion C-terminal" evidence="2">
    <location>
        <begin position="474"/>
        <end position="520"/>
    </location>
</feature>